<dbReference type="EMBL" id="CP080776">
    <property type="protein sequence ID" value="UWP94365.1"/>
    <property type="molecule type" value="Genomic_DNA"/>
</dbReference>
<name>A0A9Q9LSR3_9RHOB</name>
<gene>
    <name evidence="1" type="ORF">K3X48_08900</name>
</gene>
<proteinExistence type="predicted"/>
<dbReference type="Proteomes" id="UP001057991">
    <property type="component" value="Chromosome"/>
</dbReference>
<sequence>MDDHRFFKFIWRFNALALAGILVLMAGVFAWEVVLRDVLRDRSAREVINIDPEDTTLVETRVIRVNGPVAGQGLFRVSLMAEQGYDSGYASKDTYDSVLNAGFYDPSTGVTRWVFSGNEQLITDVEGLYGETPGGAREKDRPVRGYLLTFVDQDSSGDRRLSHSDLKSVMALGPDGQGGTVILSDLTTAPQIWGLEGGAVVLFYEKDDARFSAQYDPDTGMLGPVTEILHP</sequence>
<organism evidence="1 2">
    <name type="scientific">Aliiroseovarius crassostreae</name>
    <dbReference type="NCBI Taxonomy" id="154981"/>
    <lineage>
        <taxon>Bacteria</taxon>
        <taxon>Pseudomonadati</taxon>
        <taxon>Pseudomonadota</taxon>
        <taxon>Alphaproteobacteria</taxon>
        <taxon>Rhodobacterales</taxon>
        <taxon>Paracoccaceae</taxon>
        <taxon>Aliiroseovarius</taxon>
    </lineage>
</organism>
<accession>A0A9Q9LSR3</accession>
<evidence type="ECO:0000313" key="1">
    <source>
        <dbReference type="EMBL" id="UWP94365.1"/>
    </source>
</evidence>
<dbReference type="AlphaFoldDB" id="A0A9Q9LSR3"/>
<reference evidence="1" key="1">
    <citation type="submission" date="2021-08" db="EMBL/GenBank/DDBJ databases">
        <authorList>
            <person name="Nwanade C."/>
            <person name="Wang M."/>
            <person name="Masoudi A."/>
            <person name="Yu Z."/>
            <person name="Liu J."/>
        </authorList>
    </citation>
    <scope>NUCLEOTIDE SEQUENCE</scope>
    <source>
        <strain evidence="1">S056</strain>
    </source>
</reference>
<dbReference type="RefSeq" id="WP_259805528.1">
    <property type="nucleotide sequence ID" value="NZ_CP080776.1"/>
</dbReference>
<evidence type="ECO:0000313" key="2">
    <source>
        <dbReference type="Proteomes" id="UP001057991"/>
    </source>
</evidence>
<protein>
    <submittedName>
        <fullName evidence="1">Uncharacterized protein</fullName>
    </submittedName>
</protein>